<sequence>MALGIRGHDLSATSPHQLASEIAQRGLGCLQLALPRSFNIGTSVGELTPGLAHKVGKAFQANDVQIAVLGCYINIIHPDIDIRSAELERFKEYIRFCRDFGCGVVGTETGNVNEEIAYTTDNFNEQAFQAVVESVKLLVAEAEKYGVIVGIEPGVNHPIYSPQTMHRLLEEVGSSNLQVIFDPTNLITIDNHEDQQQIFQQALDLWGENIIVLHAKDYAINDGKVAQVPLGTGLMEYTTIMRYLNDHKPGINIIMDEIDHKDIPEAKAFMQQFMTANFLDAD</sequence>
<protein>
    <recommendedName>
        <fullName evidence="1">Xylose isomerase-like TIM barrel domain-containing protein</fullName>
    </recommendedName>
</protein>
<organism evidence="2 3">
    <name type="scientific">Halomonas huangheensis</name>
    <dbReference type="NCBI Taxonomy" id="1178482"/>
    <lineage>
        <taxon>Bacteria</taxon>
        <taxon>Pseudomonadati</taxon>
        <taxon>Pseudomonadota</taxon>
        <taxon>Gammaproteobacteria</taxon>
        <taxon>Oceanospirillales</taxon>
        <taxon>Halomonadaceae</taxon>
        <taxon>Halomonas</taxon>
    </lineage>
</organism>
<dbReference type="InterPro" id="IPR050312">
    <property type="entry name" value="IolE/XylAMocC-like"/>
</dbReference>
<dbReference type="InterPro" id="IPR013022">
    <property type="entry name" value="Xyl_isomerase-like_TIM-brl"/>
</dbReference>
<comment type="caution">
    <text evidence="2">The sequence shown here is derived from an EMBL/GenBank/DDBJ whole genome shotgun (WGS) entry which is preliminary data.</text>
</comment>
<dbReference type="PANTHER" id="PTHR12110:SF21">
    <property type="entry name" value="XYLOSE ISOMERASE-LIKE TIM BARREL DOMAIN-CONTAINING PROTEIN"/>
    <property type="match status" value="1"/>
</dbReference>
<dbReference type="PATRIC" id="fig|1178482.3.peg.2433"/>
<name>W1N5S4_9GAMM</name>
<dbReference type="PANTHER" id="PTHR12110">
    <property type="entry name" value="HYDROXYPYRUVATE ISOMERASE"/>
    <property type="match status" value="1"/>
</dbReference>
<dbReference type="STRING" id="1178482.AR456_20060"/>
<dbReference type="Gene3D" id="3.20.20.150">
    <property type="entry name" value="Divalent-metal-dependent TIM barrel enzymes"/>
    <property type="match status" value="1"/>
</dbReference>
<accession>W1N5S4</accession>
<dbReference type="KEGG" id="hhu:AR456_20060"/>
<proteinExistence type="predicted"/>
<evidence type="ECO:0000259" key="1">
    <source>
        <dbReference type="Pfam" id="PF01261"/>
    </source>
</evidence>
<dbReference type="Proteomes" id="UP000019113">
    <property type="component" value="Unassembled WGS sequence"/>
</dbReference>
<feature type="domain" description="Xylose isomerase-like TIM barrel" evidence="1">
    <location>
        <begin position="22"/>
        <end position="267"/>
    </location>
</feature>
<gene>
    <name evidence="2" type="ORF">BJB45_19900</name>
</gene>
<dbReference type="InterPro" id="IPR036237">
    <property type="entry name" value="Xyl_isomerase-like_sf"/>
</dbReference>
<evidence type="ECO:0000313" key="3">
    <source>
        <dbReference type="Proteomes" id="UP000019113"/>
    </source>
</evidence>
<evidence type="ECO:0000313" key="2">
    <source>
        <dbReference type="EMBL" id="ERL50863.1"/>
    </source>
</evidence>
<dbReference type="eggNOG" id="COG1082">
    <property type="taxonomic scope" value="Bacteria"/>
</dbReference>
<dbReference type="AlphaFoldDB" id="W1N5S4"/>
<dbReference type="RefSeq" id="WP_021819387.1">
    <property type="nucleotide sequence ID" value="NZ_AVBC01000035.1"/>
</dbReference>
<dbReference type="Pfam" id="PF01261">
    <property type="entry name" value="AP_endonuc_2"/>
    <property type="match status" value="1"/>
</dbReference>
<reference evidence="2 3" key="1">
    <citation type="submission" date="2013-08" db="EMBL/GenBank/DDBJ databases">
        <title>draft genome of Halomonas huanghegensis, strain BJGMM-B45T.</title>
        <authorList>
            <person name="Miao C."/>
            <person name="Wan Y."/>
            <person name="Jin W."/>
        </authorList>
    </citation>
    <scope>NUCLEOTIDE SEQUENCE [LARGE SCALE GENOMIC DNA]</scope>
    <source>
        <strain evidence="2 3">BJGMM-B45</strain>
    </source>
</reference>
<dbReference type="EMBL" id="AVBC01000035">
    <property type="protein sequence ID" value="ERL50863.1"/>
    <property type="molecule type" value="Genomic_DNA"/>
</dbReference>
<dbReference type="SUPFAM" id="SSF51658">
    <property type="entry name" value="Xylose isomerase-like"/>
    <property type="match status" value="1"/>
</dbReference>
<dbReference type="OrthoDB" id="6629724at2"/>
<keyword evidence="3" id="KW-1185">Reference proteome</keyword>